<sequence>MSLFETVSVNDVPDDATILDVREDYEFQVGRPVGAIHVPLGDLPVRLEQLDPDEDYYVICRTGGRSAKAAEYLESQGYTAFNVAGGNGAWFEAGKPMEADGDAEPQVK</sequence>
<dbReference type="InterPro" id="IPR050229">
    <property type="entry name" value="GlpE_sulfurtransferase"/>
</dbReference>
<dbReference type="Gene3D" id="3.40.250.10">
    <property type="entry name" value="Rhodanese-like domain"/>
    <property type="match status" value="1"/>
</dbReference>
<dbReference type="SMART" id="SM00450">
    <property type="entry name" value="RHOD"/>
    <property type="match status" value="1"/>
</dbReference>
<accession>A0AAJ6ALQ3</accession>
<protein>
    <submittedName>
        <fullName evidence="2">Rhodanese-like domain-containing protein</fullName>
    </submittedName>
</protein>
<dbReference type="PROSITE" id="PS50206">
    <property type="entry name" value="RHODANESE_3"/>
    <property type="match status" value="1"/>
</dbReference>
<dbReference type="PANTHER" id="PTHR43031">
    <property type="entry name" value="FAD-DEPENDENT OXIDOREDUCTASE"/>
    <property type="match status" value="1"/>
</dbReference>
<dbReference type="SUPFAM" id="SSF52821">
    <property type="entry name" value="Rhodanese/Cell cycle control phosphatase"/>
    <property type="match status" value="1"/>
</dbReference>
<dbReference type="RefSeq" id="WP_110099256.1">
    <property type="nucleotide sequence ID" value="NZ_CP122565.1"/>
</dbReference>
<dbReference type="Pfam" id="PF00581">
    <property type="entry name" value="Rhodanese"/>
    <property type="match status" value="1"/>
</dbReference>
<dbReference type="EMBL" id="CP122566">
    <property type="protein sequence ID" value="WGH92395.1"/>
    <property type="molecule type" value="Genomic_DNA"/>
</dbReference>
<dbReference type="AlphaFoldDB" id="A0AAJ6ALQ3"/>
<evidence type="ECO:0000259" key="1">
    <source>
        <dbReference type="PROSITE" id="PS50206"/>
    </source>
</evidence>
<dbReference type="PANTHER" id="PTHR43031:SF17">
    <property type="entry name" value="SULFURTRANSFERASE YTWF-RELATED"/>
    <property type="match status" value="1"/>
</dbReference>
<gene>
    <name evidence="2" type="ORF">QDX21_08695</name>
</gene>
<dbReference type="InterPro" id="IPR001763">
    <property type="entry name" value="Rhodanese-like_dom"/>
</dbReference>
<evidence type="ECO:0000313" key="3">
    <source>
        <dbReference type="Proteomes" id="UP001224674"/>
    </source>
</evidence>
<keyword evidence="3" id="KW-1185">Reference proteome</keyword>
<reference evidence="2 3" key="1">
    <citation type="submission" date="2023-03" db="EMBL/GenBank/DDBJ databases">
        <title>Complete genome sequences of several Auritidibacter ignavus strains isolated from ear infections.</title>
        <authorList>
            <person name="Baehr T."/>
            <person name="Baumhoegger A.M."/>
        </authorList>
    </citation>
    <scope>NUCLEOTIDE SEQUENCE [LARGE SCALE GENOMIC DNA]</scope>
    <source>
        <strain evidence="2 3">BABAE-6</strain>
    </source>
</reference>
<feature type="domain" description="Rhodanese" evidence="1">
    <location>
        <begin position="12"/>
        <end position="99"/>
    </location>
</feature>
<organism evidence="2 3">
    <name type="scientific">Auritidibacter ignavus</name>
    <dbReference type="NCBI Taxonomy" id="678932"/>
    <lineage>
        <taxon>Bacteria</taxon>
        <taxon>Bacillati</taxon>
        <taxon>Actinomycetota</taxon>
        <taxon>Actinomycetes</taxon>
        <taxon>Micrococcales</taxon>
        <taxon>Micrococcaceae</taxon>
        <taxon>Auritidibacter</taxon>
    </lineage>
</organism>
<proteinExistence type="predicted"/>
<dbReference type="Proteomes" id="UP001224674">
    <property type="component" value="Chromosome"/>
</dbReference>
<evidence type="ECO:0000313" key="2">
    <source>
        <dbReference type="EMBL" id="WGH92395.1"/>
    </source>
</evidence>
<name>A0AAJ6ALQ3_9MICC</name>
<dbReference type="InterPro" id="IPR036873">
    <property type="entry name" value="Rhodanese-like_dom_sf"/>
</dbReference>
<dbReference type="CDD" id="cd00158">
    <property type="entry name" value="RHOD"/>
    <property type="match status" value="1"/>
</dbReference>